<evidence type="ECO:0000313" key="6">
    <source>
        <dbReference type="Proteomes" id="UP000826656"/>
    </source>
</evidence>
<gene>
    <name evidence="5" type="ORF">KY290_003550</name>
</gene>
<organism evidence="5 6">
    <name type="scientific">Solanum tuberosum</name>
    <name type="common">Potato</name>
    <dbReference type="NCBI Taxonomy" id="4113"/>
    <lineage>
        <taxon>Eukaryota</taxon>
        <taxon>Viridiplantae</taxon>
        <taxon>Streptophyta</taxon>
        <taxon>Embryophyta</taxon>
        <taxon>Tracheophyta</taxon>
        <taxon>Spermatophyta</taxon>
        <taxon>Magnoliopsida</taxon>
        <taxon>eudicotyledons</taxon>
        <taxon>Gunneridae</taxon>
        <taxon>Pentapetalae</taxon>
        <taxon>asterids</taxon>
        <taxon>lamiids</taxon>
        <taxon>Solanales</taxon>
        <taxon>Solanaceae</taxon>
        <taxon>Solanoideae</taxon>
        <taxon>Solaneae</taxon>
        <taxon>Solanum</taxon>
    </lineage>
</organism>
<accession>A0ABQ7WT66</accession>
<reference evidence="5 6" key="1">
    <citation type="journal article" date="2021" name="bioRxiv">
        <title>Chromosome-scale and haplotype-resolved genome assembly of a tetraploid potato cultivar.</title>
        <authorList>
            <person name="Sun H."/>
            <person name="Jiao W.-B."/>
            <person name="Krause K."/>
            <person name="Campoy J.A."/>
            <person name="Goel M."/>
            <person name="Folz-Donahue K."/>
            <person name="Kukat C."/>
            <person name="Huettel B."/>
            <person name="Schneeberger K."/>
        </authorList>
    </citation>
    <scope>NUCLEOTIDE SEQUENCE [LARGE SCALE GENOMIC DNA]</scope>
    <source>
        <strain evidence="5">SolTubOtavaFocal</strain>
        <tissue evidence="5">Leaves</tissue>
    </source>
</reference>
<dbReference type="InterPro" id="IPR003653">
    <property type="entry name" value="Peptidase_C48_C"/>
</dbReference>
<dbReference type="PANTHER" id="PTHR33022:SF20">
    <property type="entry name" value="UBIQUITIN-LIKE PROTEASE FAMILY PROFILE DOMAIN-CONTAINING PROTEIN"/>
    <property type="match status" value="1"/>
</dbReference>
<dbReference type="Gene3D" id="3.40.395.10">
    <property type="entry name" value="Adenoviral Proteinase, Chain A"/>
    <property type="match status" value="1"/>
</dbReference>
<evidence type="ECO:0000313" key="5">
    <source>
        <dbReference type="EMBL" id="KAH0783952.1"/>
    </source>
</evidence>
<keyword evidence="2" id="KW-0645">Protease</keyword>
<dbReference type="Pfam" id="PF02902">
    <property type="entry name" value="Peptidase_C48"/>
    <property type="match status" value="1"/>
</dbReference>
<dbReference type="PANTHER" id="PTHR33022">
    <property type="entry name" value="DUF1985 DOMAIN-CONTAINING PROTEIN"/>
    <property type="match status" value="1"/>
</dbReference>
<keyword evidence="6" id="KW-1185">Reference proteome</keyword>
<dbReference type="SUPFAM" id="SSF54001">
    <property type="entry name" value="Cysteine proteinases"/>
    <property type="match status" value="1"/>
</dbReference>
<sequence length="352" mass="40615">MLDANVEDQCDNALFDQVMLDATVEVQHNARKEHEIRSNIHVYFDDKYTARSDELIEDARESPLATAPIQMIYMPNSNLDKVVTETHAELSNHLFPTEETPLPAVRTRRPGPFNTSPYMTSFGSDAGSSLQHPADLFRKFWKWLKEDLLVKHYKKNYGEDRYKKGKTTLPNLINFGVATIDDKNWFYNIGFERQLIDNSVYDSINNSLHHSYVVNHIKKYAQLIPMYLVKCDFYQEKGLNISTHPRYQGHTLYDFFDIVYVEDIPQQPDDSLDCGVYVAAYAEFLSDGKDIPADLDPEEVRIRYASLLWNYSIQKLQAGAVSDSEAPLKPVRNRTENNSTERLQCSSFLPYS</sequence>
<comment type="similarity">
    <text evidence="1">Belongs to the peptidase C48 family.</text>
</comment>
<comment type="caution">
    <text evidence="5">The sequence shown here is derived from an EMBL/GenBank/DDBJ whole genome shotgun (WGS) entry which is preliminary data.</text>
</comment>
<dbReference type="Proteomes" id="UP000826656">
    <property type="component" value="Unassembled WGS sequence"/>
</dbReference>
<proteinExistence type="inferred from homology"/>
<evidence type="ECO:0000256" key="3">
    <source>
        <dbReference type="ARBA" id="ARBA00022801"/>
    </source>
</evidence>
<evidence type="ECO:0000256" key="1">
    <source>
        <dbReference type="ARBA" id="ARBA00005234"/>
    </source>
</evidence>
<dbReference type="InterPro" id="IPR038765">
    <property type="entry name" value="Papain-like_cys_pep_sf"/>
</dbReference>
<name>A0ABQ7WT66_SOLTU</name>
<protein>
    <recommendedName>
        <fullName evidence="4">Ubiquitin-like protease family profile domain-containing protein</fullName>
    </recommendedName>
</protein>
<feature type="domain" description="Ubiquitin-like protease family profile" evidence="4">
    <location>
        <begin position="252"/>
        <end position="293"/>
    </location>
</feature>
<keyword evidence="3" id="KW-0378">Hydrolase</keyword>
<evidence type="ECO:0000256" key="2">
    <source>
        <dbReference type="ARBA" id="ARBA00022670"/>
    </source>
</evidence>
<evidence type="ECO:0000259" key="4">
    <source>
        <dbReference type="Pfam" id="PF02902"/>
    </source>
</evidence>
<dbReference type="EMBL" id="JAIVGD010000001">
    <property type="protein sequence ID" value="KAH0783952.1"/>
    <property type="molecule type" value="Genomic_DNA"/>
</dbReference>